<protein>
    <recommendedName>
        <fullName evidence="10">Periplasmic chaperone PpiD</fullName>
    </recommendedName>
    <alternativeName>
        <fullName evidence="11">Periplasmic folding chaperone</fullName>
    </alternativeName>
</protein>
<dbReference type="KEGG" id="ckh:LVJ77_00625"/>
<dbReference type="Gene3D" id="3.10.50.40">
    <property type="match status" value="1"/>
</dbReference>
<evidence type="ECO:0000256" key="1">
    <source>
        <dbReference type="ARBA" id="ARBA00004382"/>
    </source>
</evidence>
<dbReference type="PROSITE" id="PS50198">
    <property type="entry name" value="PPIC_PPIASE_2"/>
    <property type="match status" value="1"/>
</dbReference>
<evidence type="ECO:0000256" key="9">
    <source>
        <dbReference type="ARBA" id="ARBA00038408"/>
    </source>
</evidence>
<comment type="similarity">
    <text evidence="9">Belongs to the PpiD chaperone family.</text>
</comment>
<evidence type="ECO:0000313" key="16">
    <source>
        <dbReference type="Proteomes" id="UP000831534"/>
    </source>
</evidence>
<evidence type="ECO:0000259" key="14">
    <source>
        <dbReference type="PROSITE" id="PS50198"/>
    </source>
</evidence>
<evidence type="ECO:0000256" key="2">
    <source>
        <dbReference type="ARBA" id="ARBA00022475"/>
    </source>
</evidence>
<keyword evidence="2" id="KW-1003">Cell membrane</keyword>
<feature type="domain" description="PpiC" evidence="14">
    <location>
        <begin position="248"/>
        <end position="351"/>
    </location>
</feature>
<evidence type="ECO:0000256" key="12">
    <source>
        <dbReference type="PROSITE-ProRule" id="PRU00278"/>
    </source>
</evidence>
<dbReference type="InterPro" id="IPR023058">
    <property type="entry name" value="PPIase_PpiC_CS"/>
</dbReference>
<keyword evidence="7" id="KW-0143">Chaperone</keyword>
<evidence type="ECO:0000256" key="6">
    <source>
        <dbReference type="ARBA" id="ARBA00023136"/>
    </source>
</evidence>
<dbReference type="Pfam" id="PF13624">
    <property type="entry name" value="SurA_N_3"/>
    <property type="match status" value="1"/>
</dbReference>
<dbReference type="InterPro" id="IPR027304">
    <property type="entry name" value="Trigger_fact/SurA_dom_sf"/>
</dbReference>
<evidence type="ECO:0000256" key="13">
    <source>
        <dbReference type="SAM" id="Phobius"/>
    </source>
</evidence>
<dbReference type="GO" id="GO:0003755">
    <property type="term" value="F:peptidyl-prolyl cis-trans isomerase activity"/>
    <property type="evidence" value="ECO:0007669"/>
    <property type="project" value="UniProtKB-KW"/>
</dbReference>
<organism evidence="15 16">
    <name type="scientific">Conchiformibius kuhniae</name>
    <dbReference type="NCBI Taxonomy" id="211502"/>
    <lineage>
        <taxon>Bacteria</taxon>
        <taxon>Pseudomonadati</taxon>
        <taxon>Pseudomonadota</taxon>
        <taxon>Betaproteobacteria</taxon>
        <taxon>Neisseriales</taxon>
        <taxon>Neisseriaceae</taxon>
        <taxon>Conchiformibius</taxon>
    </lineage>
</organism>
<name>A0A8T9MWV2_9NEIS</name>
<dbReference type="Gene3D" id="1.10.4030.10">
    <property type="entry name" value="Porin chaperone SurA, peptide-binding domain"/>
    <property type="match status" value="1"/>
</dbReference>
<evidence type="ECO:0000256" key="3">
    <source>
        <dbReference type="ARBA" id="ARBA00022519"/>
    </source>
</evidence>
<keyword evidence="8 12" id="KW-0413">Isomerase</keyword>
<dbReference type="RefSeq" id="WP_027009007.1">
    <property type="nucleotide sequence ID" value="NZ_CP091521.1"/>
</dbReference>
<sequence>MFKAMDKYRLPAQILLGAIGISFVGFGLYGYETTRNNQYIVRVGDQVITRHDLDNHLQNSERQGGQAPSREQGFQTLLSRAYLLEGAKLLGLTVSDEQIKHMIVNTPDFHDANNKFDPAKFQEYLKQNHINEEIFMARQREDLTVLNMLTLLGNYPVADPQVRQLIDSQMAERTLRSAGLNPAAFATKVKTDEASLKKFYDANKKNYVLPQAVKFQYLVLSPKDLAEKQKLDADELKQAQAQAASQNQAKRRIAHILIAAPDAASKAKAKEQAEKIAAEAKKDPKKFGELAKQYSQDEGTADKGGDLGEFARNGMGEQSKAVEDAAFALEKGGVSGVVESSFGYHIVHVADIGEDGGDAARAAAEKSLKEKKAQQAFAKLREELSELAFAHPKELKAAADKLGLTVQVQEQWLTRANANELNIAPQVADALFSADVFEKKLNSEVVNVNGDAWVVRVSETRAETAQSFDKVKEQVKEDWLRSESVRLANEEGKKLLAQLQAGKSPEVAWSPVQTVNPAELRVQLPPQAYQALIQAVPRGDKPAYVLIERMGVPEIVQVQKIAAVNPDKQIAVLVRGSMAQLQTEARLQAFVASLSGKIKTQNGIERVSESE</sequence>
<dbReference type="EMBL" id="CP091521">
    <property type="protein sequence ID" value="UOP04908.2"/>
    <property type="molecule type" value="Genomic_DNA"/>
</dbReference>
<accession>A0A8T9MWV2</accession>
<dbReference type="GO" id="GO:0005886">
    <property type="term" value="C:plasma membrane"/>
    <property type="evidence" value="ECO:0007669"/>
    <property type="project" value="UniProtKB-SubCell"/>
</dbReference>
<dbReference type="Pfam" id="PF00639">
    <property type="entry name" value="Rotamase"/>
    <property type="match status" value="1"/>
</dbReference>
<feature type="transmembrane region" description="Helical" evidence="13">
    <location>
        <begin position="12"/>
        <end position="31"/>
    </location>
</feature>
<evidence type="ECO:0000256" key="5">
    <source>
        <dbReference type="ARBA" id="ARBA00022989"/>
    </source>
</evidence>
<evidence type="ECO:0000256" key="7">
    <source>
        <dbReference type="ARBA" id="ARBA00023186"/>
    </source>
</evidence>
<dbReference type="InterPro" id="IPR052029">
    <property type="entry name" value="PpiD_chaperone"/>
</dbReference>
<evidence type="ECO:0000256" key="4">
    <source>
        <dbReference type="ARBA" id="ARBA00022692"/>
    </source>
</evidence>
<dbReference type="PANTHER" id="PTHR47529:SF1">
    <property type="entry name" value="PERIPLASMIC CHAPERONE PPID"/>
    <property type="match status" value="1"/>
</dbReference>
<dbReference type="PROSITE" id="PS01096">
    <property type="entry name" value="PPIC_PPIASE_1"/>
    <property type="match status" value="1"/>
</dbReference>
<evidence type="ECO:0000256" key="11">
    <source>
        <dbReference type="ARBA" id="ARBA00042775"/>
    </source>
</evidence>
<keyword evidence="6 13" id="KW-0472">Membrane</keyword>
<keyword evidence="3" id="KW-0997">Cell inner membrane</keyword>
<evidence type="ECO:0000313" key="15">
    <source>
        <dbReference type="EMBL" id="UOP04908.2"/>
    </source>
</evidence>
<evidence type="ECO:0000256" key="10">
    <source>
        <dbReference type="ARBA" id="ARBA00040743"/>
    </source>
</evidence>
<dbReference type="InterPro" id="IPR046357">
    <property type="entry name" value="PPIase_dom_sf"/>
</dbReference>
<reference evidence="15" key="2">
    <citation type="submission" date="2024-09" db="EMBL/GenBank/DDBJ databases">
        <authorList>
            <person name="Veyrier F.J."/>
        </authorList>
    </citation>
    <scope>NUCLEOTIDE SEQUENCE</scope>
    <source>
        <strain evidence="15">17694</strain>
    </source>
</reference>
<dbReference type="AlphaFoldDB" id="A0A8T9MWV2"/>
<keyword evidence="16" id="KW-1185">Reference proteome</keyword>
<dbReference type="Proteomes" id="UP000831534">
    <property type="component" value="Chromosome"/>
</dbReference>
<keyword evidence="4 13" id="KW-0812">Transmembrane</keyword>
<gene>
    <name evidence="15" type="ORF">LVJ77_00625</name>
</gene>
<dbReference type="SUPFAM" id="SSF54534">
    <property type="entry name" value="FKBP-like"/>
    <property type="match status" value="1"/>
</dbReference>
<dbReference type="InterPro" id="IPR000297">
    <property type="entry name" value="PPIase_PpiC"/>
</dbReference>
<keyword evidence="5 13" id="KW-1133">Transmembrane helix</keyword>
<keyword evidence="12" id="KW-0697">Rotamase</keyword>
<dbReference type="SUPFAM" id="SSF109998">
    <property type="entry name" value="Triger factor/SurA peptide-binding domain-like"/>
    <property type="match status" value="1"/>
</dbReference>
<dbReference type="PANTHER" id="PTHR47529">
    <property type="entry name" value="PEPTIDYL-PROLYL CIS-TRANS ISOMERASE D"/>
    <property type="match status" value="1"/>
</dbReference>
<proteinExistence type="inferred from homology"/>
<reference evidence="15" key="1">
    <citation type="journal article" date="2022" name="Res Sq">
        <title>Evolution of multicellular longitudinally dividing oral cavity symbionts (Neisseriaceae).</title>
        <authorList>
            <person name="Nyongesa S."/>
            <person name="Weber P."/>
            <person name="Bernet E."/>
            <person name="Pullido F."/>
            <person name="Nieckarz M."/>
            <person name="Delaby M."/>
            <person name="Nieves C."/>
            <person name="Viehboeck T."/>
            <person name="Krause N."/>
            <person name="Rivera-Millot A."/>
            <person name="Nakamura A."/>
            <person name="Vischer N."/>
            <person name="VanNieuwenhze M."/>
            <person name="Brun Y."/>
            <person name="Cava F."/>
            <person name="Bulgheresi S."/>
            <person name="Veyrier F."/>
        </authorList>
    </citation>
    <scope>NUCLEOTIDE SEQUENCE</scope>
    <source>
        <strain evidence="15">17694</strain>
    </source>
</reference>
<evidence type="ECO:0000256" key="8">
    <source>
        <dbReference type="ARBA" id="ARBA00023235"/>
    </source>
</evidence>
<comment type="subcellular location">
    <subcellularLocation>
        <location evidence="1">Cell inner membrane</location>
        <topology evidence="1">Single-pass type II membrane protein</topology>
        <orientation evidence="1">Periplasmic side</orientation>
    </subcellularLocation>
</comment>